<feature type="compositionally biased region" description="Basic residues" evidence="1">
    <location>
        <begin position="503"/>
        <end position="519"/>
    </location>
</feature>
<feature type="chain" id="PRO_5044872355" description="VWFA domain-containing protein" evidence="2">
    <location>
        <begin position="27"/>
        <end position="648"/>
    </location>
</feature>
<feature type="region of interest" description="Disordered" evidence="1">
    <location>
        <begin position="47"/>
        <end position="77"/>
    </location>
</feature>
<dbReference type="PROSITE" id="PS50234">
    <property type="entry name" value="VWFA"/>
    <property type="match status" value="1"/>
</dbReference>
<gene>
    <name evidence="4" type="ORF">ACHAXA_002848</name>
</gene>
<dbReference type="EMBL" id="JALLPB020000333">
    <property type="protein sequence ID" value="KAL3810381.1"/>
    <property type="molecule type" value="Genomic_DNA"/>
</dbReference>
<reference evidence="4 5" key="1">
    <citation type="submission" date="2024-10" db="EMBL/GenBank/DDBJ databases">
        <title>Updated reference genomes for cyclostephanoid diatoms.</title>
        <authorList>
            <person name="Roberts W.R."/>
            <person name="Alverson A.J."/>
        </authorList>
    </citation>
    <scope>NUCLEOTIDE SEQUENCE [LARGE SCALE GENOMIC DNA]</scope>
    <source>
        <strain evidence="4 5">AJA228-03</strain>
    </source>
</reference>
<feature type="compositionally biased region" description="Low complexity" evidence="1">
    <location>
        <begin position="55"/>
        <end position="66"/>
    </location>
</feature>
<dbReference type="InterPro" id="IPR036465">
    <property type="entry name" value="vWFA_dom_sf"/>
</dbReference>
<name>A0ABD3RFP0_9STRA</name>
<proteinExistence type="predicted"/>
<comment type="caution">
    <text evidence="4">The sequence shown here is derived from an EMBL/GenBank/DDBJ whole genome shotgun (WGS) entry which is preliminary data.</text>
</comment>
<dbReference type="SUPFAM" id="SSF53300">
    <property type="entry name" value="vWA-like"/>
    <property type="match status" value="1"/>
</dbReference>
<dbReference type="Proteomes" id="UP001530377">
    <property type="component" value="Unassembled WGS sequence"/>
</dbReference>
<dbReference type="InterPro" id="IPR002035">
    <property type="entry name" value="VWF_A"/>
</dbReference>
<feature type="signal peptide" evidence="2">
    <location>
        <begin position="1"/>
        <end position="26"/>
    </location>
</feature>
<feature type="domain" description="VWFA" evidence="3">
    <location>
        <begin position="279"/>
        <end position="469"/>
    </location>
</feature>
<dbReference type="Pfam" id="PF13519">
    <property type="entry name" value="VWA_2"/>
    <property type="match status" value="1"/>
</dbReference>
<dbReference type="AlphaFoldDB" id="A0ABD3RFP0"/>
<dbReference type="Gene3D" id="3.40.50.410">
    <property type="entry name" value="von Willebrand factor, type A domain"/>
    <property type="match status" value="1"/>
</dbReference>
<evidence type="ECO:0000259" key="3">
    <source>
        <dbReference type="PROSITE" id="PS50234"/>
    </source>
</evidence>
<evidence type="ECO:0000313" key="5">
    <source>
        <dbReference type="Proteomes" id="UP001530377"/>
    </source>
</evidence>
<organism evidence="4 5">
    <name type="scientific">Cyclostephanos tholiformis</name>
    <dbReference type="NCBI Taxonomy" id="382380"/>
    <lineage>
        <taxon>Eukaryota</taxon>
        <taxon>Sar</taxon>
        <taxon>Stramenopiles</taxon>
        <taxon>Ochrophyta</taxon>
        <taxon>Bacillariophyta</taxon>
        <taxon>Coscinodiscophyceae</taxon>
        <taxon>Thalassiosirophycidae</taxon>
        <taxon>Stephanodiscales</taxon>
        <taxon>Stephanodiscaceae</taxon>
        <taxon>Cyclostephanos</taxon>
    </lineage>
</organism>
<protein>
    <recommendedName>
        <fullName evidence="3">VWFA domain-containing protein</fullName>
    </recommendedName>
</protein>
<evidence type="ECO:0000256" key="1">
    <source>
        <dbReference type="SAM" id="MobiDB-lite"/>
    </source>
</evidence>
<evidence type="ECO:0000256" key="2">
    <source>
        <dbReference type="SAM" id="SignalP"/>
    </source>
</evidence>
<evidence type="ECO:0000313" key="4">
    <source>
        <dbReference type="EMBL" id="KAL3810381.1"/>
    </source>
</evidence>
<dbReference type="PANTHER" id="PTHR36846">
    <property type="entry name" value="PROTEIN VIAA"/>
    <property type="match status" value="1"/>
</dbReference>
<sequence>MGMSRLIRHHPTILTSILLSVARIAIEYINMEREGKLVIDATTVTTSEDDDDDATMTTTTTTTTTTKTEERTEEMGDDGSIDIERREPYTVDELMILANSLARDFEGEWRDVAGGVAQLDKIFGHDHGLINHRGKQNGFWHHSGWKVMPKLQRRIASMPELRDLLTRLGNRPSSRGIETRKFKSRERSYNTNDVAGVEMDPMDPTSVTGLTLSGSLTYMLPSEAILLCSSIRSLRWLFLAKFAESKLPSYELSGWADVPTLPPRRPRRSTLLPSTAGGPLIICLDTSHSMSGSREQISKAVVLASVTAAHKQGRDCRIVSFSSASNSVECDNITCDAYGVGRLLGFLSYSFGGGTDVTGALRHAMDVLENDLTSSDILLVSDGELPNPPVSDSILAKLEQLKRQTGMEIHGLLIGKKESESLNILCSEVHDFLGNHDGIISVTSSFTKSRHRSTSALSFLSSKWIIHPIRSPSYLMRTTRPYSGKSLSAMGRSDYETAGQKYSHMKLKKRDVRPKTKRRRFDDDDGDDDWDLRQDESLHLKRRGYINSNEGIRLQEISADKSEFVQRVEKALKFIHDTALKEVERGRLAASDSEFVWSKSEVISDTIKYVERGLVERDLEARLVVLGMISKEHVLFVGPPGTSSEYVQ</sequence>
<keyword evidence="2" id="KW-0732">Signal</keyword>
<feature type="region of interest" description="Disordered" evidence="1">
    <location>
        <begin position="498"/>
        <end position="526"/>
    </location>
</feature>
<keyword evidence="5" id="KW-1185">Reference proteome</keyword>
<dbReference type="PANTHER" id="PTHR36846:SF1">
    <property type="entry name" value="PROTEIN VIAA"/>
    <property type="match status" value="1"/>
</dbReference>
<accession>A0ABD3RFP0</accession>